<name>A0A1W0XCT0_HYPEX</name>
<organism evidence="7 8">
    <name type="scientific">Hypsibius exemplaris</name>
    <name type="common">Freshwater tardigrade</name>
    <dbReference type="NCBI Taxonomy" id="2072580"/>
    <lineage>
        <taxon>Eukaryota</taxon>
        <taxon>Metazoa</taxon>
        <taxon>Ecdysozoa</taxon>
        <taxon>Tardigrada</taxon>
        <taxon>Eutardigrada</taxon>
        <taxon>Parachela</taxon>
        <taxon>Hypsibioidea</taxon>
        <taxon>Hypsibiidae</taxon>
        <taxon>Hypsibius</taxon>
    </lineage>
</organism>
<dbReference type="GO" id="GO:0031267">
    <property type="term" value="F:small GTPase binding"/>
    <property type="evidence" value="ECO:0007669"/>
    <property type="project" value="TreeGrafter"/>
</dbReference>
<dbReference type="EMBL" id="MTYJ01000003">
    <property type="protein sequence ID" value="OQV25218.1"/>
    <property type="molecule type" value="Genomic_DNA"/>
</dbReference>
<dbReference type="InterPro" id="IPR002653">
    <property type="entry name" value="Znf_A20"/>
</dbReference>
<dbReference type="InterPro" id="IPR037191">
    <property type="entry name" value="VPS9_dom_sf"/>
</dbReference>
<evidence type="ECO:0000256" key="1">
    <source>
        <dbReference type="ARBA" id="ARBA00022723"/>
    </source>
</evidence>
<dbReference type="Gene3D" id="1.10.246.120">
    <property type="match status" value="1"/>
</dbReference>
<gene>
    <name evidence="7" type="ORF">BV898_00906</name>
</gene>
<feature type="region of interest" description="Disordered" evidence="4">
    <location>
        <begin position="48"/>
        <end position="90"/>
    </location>
</feature>
<dbReference type="Gene3D" id="1.20.1050.80">
    <property type="entry name" value="VPS9 domain"/>
    <property type="match status" value="1"/>
</dbReference>
<evidence type="ECO:0000256" key="2">
    <source>
        <dbReference type="ARBA" id="ARBA00022771"/>
    </source>
</evidence>
<dbReference type="AlphaFoldDB" id="A0A1W0XCT0"/>
<keyword evidence="1" id="KW-0479">Metal-binding</keyword>
<dbReference type="Gene3D" id="1.20.5.4770">
    <property type="match status" value="1"/>
</dbReference>
<dbReference type="GO" id="GO:0005829">
    <property type="term" value="C:cytosol"/>
    <property type="evidence" value="ECO:0007669"/>
    <property type="project" value="TreeGrafter"/>
</dbReference>
<protein>
    <submittedName>
        <fullName evidence="7">Rab5 GDP/GTP exchange factor</fullName>
    </submittedName>
</protein>
<dbReference type="PANTHER" id="PTHR23101:SF122">
    <property type="entry name" value="RABAPTIN-5-ASSOCIATED EXCHANGE FACTOR FOR RAB5"/>
    <property type="match status" value="1"/>
</dbReference>
<evidence type="ECO:0000313" key="8">
    <source>
        <dbReference type="Proteomes" id="UP000192578"/>
    </source>
</evidence>
<comment type="caution">
    <text evidence="7">The sequence shown here is derived from an EMBL/GenBank/DDBJ whole genome shotgun (WGS) entry which is preliminary data.</text>
</comment>
<reference evidence="8" key="1">
    <citation type="submission" date="2017-01" db="EMBL/GenBank/DDBJ databases">
        <title>Comparative genomics of anhydrobiosis in the tardigrade Hypsibius dujardini.</title>
        <authorList>
            <person name="Yoshida Y."/>
            <person name="Koutsovoulos G."/>
            <person name="Laetsch D."/>
            <person name="Stevens L."/>
            <person name="Kumar S."/>
            <person name="Horikawa D."/>
            <person name="Ishino K."/>
            <person name="Komine S."/>
            <person name="Tomita M."/>
            <person name="Blaxter M."/>
            <person name="Arakawa K."/>
        </authorList>
    </citation>
    <scope>NUCLEOTIDE SEQUENCE [LARGE SCALE GENOMIC DNA]</scope>
    <source>
        <strain evidence="8">Z151</strain>
    </source>
</reference>
<dbReference type="InterPro" id="IPR045046">
    <property type="entry name" value="Vps9-like"/>
</dbReference>
<dbReference type="InterPro" id="IPR003123">
    <property type="entry name" value="VPS9"/>
</dbReference>
<keyword evidence="8" id="KW-1185">Reference proteome</keyword>
<dbReference type="GO" id="GO:0008270">
    <property type="term" value="F:zinc ion binding"/>
    <property type="evidence" value="ECO:0007669"/>
    <property type="project" value="UniProtKB-KW"/>
</dbReference>
<dbReference type="PANTHER" id="PTHR23101">
    <property type="entry name" value="RAB GDP/GTP EXCHANGE FACTOR"/>
    <property type="match status" value="1"/>
</dbReference>
<dbReference type="Proteomes" id="UP000192578">
    <property type="component" value="Unassembled WGS sequence"/>
</dbReference>
<keyword evidence="3" id="KW-0862">Zinc</keyword>
<dbReference type="InterPro" id="IPR041545">
    <property type="entry name" value="DUF5601"/>
</dbReference>
<dbReference type="Pfam" id="PF18151">
    <property type="entry name" value="DUF5601"/>
    <property type="match status" value="1"/>
</dbReference>
<feature type="domain" description="A20-type" evidence="5">
    <location>
        <begin position="16"/>
        <end position="50"/>
    </location>
</feature>
<keyword evidence="2" id="KW-0863">Zinc-finger</keyword>
<evidence type="ECO:0000259" key="6">
    <source>
        <dbReference type="PROSITE" id="PS51205"/>
    </source>
</evidence>
<dbReference type="PROSITE" id="PS51205">
    <property type="entry name" value="VPS9"/>
    <property type="match status" value="1"/>
</dbReference>
<feature type="compositionally biased region" description="Polar residues" evidence="4">
    <location>
        <begin position="506"/>
        <end position="620"/>
    </location>
</feature>
<dbReference type="PROSITE" id="PS51036">
    <property type="entry name" value="ZF_A20"/>
    <property type="match status" value="1"/>
</dbReference>
<sequence length="644" mass="70758">MDFLTRPKRSTLFQLNESDLMCKNSCGFYGNPEWHGLCSRCFRDYQKTTESGPHHRTGAKAVATEKAASGHHHHRPPPSSSTVAKDVPPSTFDRFVSKKRQQSERKAHTMRSIFAASTTASKDIAGDHPKPARQVSADVQCVVREFNEFLQTLPKPVATDIVQRVQVVSNKLLEFSAADYSVDEMSKIANTFYEEFSERLNRHDLYAGLGEEASSKLMDYAESYILVRSYKYLFCPPTTDDEDKDLVMQNRVRKLNWVTALRLGAIVDEINPDVREAMDAAITDLIEVDTKKTVDAKLKSIVECCRHIAAMLQRSGNGPPSADQFLPAVIYLVLKANPPRMQSNIKFITRFANPNHLRTGEAGYFFTNLCCAVSFIESMDAKSLEMTEEEFLQYMSGDVSSPASLYDQQTFMCDGLRQMNKNLQLLHELQQRQNRLIENIKAEREGMDEFWESCFERARNLKEKFPLTIHPRKQLPVFEYGSANNTEQHAKALSDSITASPDPIPGTTTTAFSDPIPGTSTTASPDPIPGTTTTISSDPIPGTSTTASPDPIPGTTTTASPDPIPGTSTTVSSDPIPGTSNTVSPDPIPGTSTTVSSDPIPGTTTTASPDPIPGTSTTASPDPIPGTSSKEEMAVPEADPLIKF</sequence>
<dbReference type="OrthoDB" id="300289at2759"/>
<dbReference type="Pfam" id="PF01754">
    <property type="entry name" value="zf-A20"/>
    <property type="match status" value="1"/>
</dbReference>
<evidence type="ECO:0000256" key="3">
    <source>
        <dbReference type="ARBA" id="ARBA00022833"/>
    </source>
</evidence>
<dbReference type="GO" id="GO:0030139">
    <property type="term" value="C:endocytic vesicle"/>
    <property type="evidence" value="ECO:0007669"/>
    <property type="project" value="TreeGrafter"/>
</dbReference>
<dbReference type="SUPFAM" id="SSF57716">
    <property type="entry name" value="Glucocorticoid receptor-like (DNA-binding domain)"/>
    <property type="match status" value="1"/>
</dbReference>
<accession>A0A1W0XCT0</accession>
<feature type="region of interest" description="Disordered" evidence="4">
    <location>
        <begin position="489"/>
        <end position="644"/>
    </location>
</feature>
<dbReference type="SUPFAM" id="SSF109993">
    <property type="entry name" value="VPS9 domain"/>
    <property type="match status" value="1"/>
</dbReference>
<dbReference type="SMART" id="SM00259">
    <property type="entry name" value="ZnF_A20"/>
    <property type="match status" value="1"/>
</dbReference>
<evidence type="ECO:0000256" key="4">
    <source>
        <dbReference type="SAM" id="MobiDB-lite"/>
    </source>
</evidence>
<dbReference type="GO" id="GO:0003677">
    <property type="term" value="F:DNA binding"/>
    <property type="evidence" value="ECO:0007669"/>
    <property type="project" value="InterPro"/>
</dbReference>
<dbReference type="GO" id="GO:0016192">
    <property type="term" value="P:vesicle-mediated transport"/>
    <property type="evidence" value="ECO:0007669"/>
    <property type="project" value="InterPro"/>
</dbReference>
<dbReference type="Pfam" id="PF02204">
    <property type="entry name" value="VPS9"/>
    <property type="match status" value="1"/>
</dbReference>
<feature type="domain" description="VPS9" evidence="6">
    <location>
        <begin position="242"/>
        <end position="385"/>
    </location>
</feature>
<dbReference type="SMART" id="SM00167">
    <property type="entry name" value="VPS9"/>
    <property type="match status" value="1"/>
</dbReference>
<evidence type="ECO:0000313" key="7">
    <source>
        <dbReference type="EMBL" id="OQV25218.1"/>
    </source>
</evidence>
<proteinExistence type="predicted"/>
<dbReference type="GO" id="GO:0005085">
    <property type="term" value="F:guanyl-nucleotide exchange factor activity"/>
    <property type="evidence" value="ECO:0007669"/>
    <property type="project" value="InterPro"/>
</dbReference>
<evidence type="ECO:0000259" key="5">
    <source>
        <dbReference type="PROSITE" id="PS51036"/>
    </source>
</evidence>